<dbReference type="PANTHER" id="PTHR36833:SF1">
    <property type="entry name" value="INTEGRAL MEMBRANE TRANSPORT PROTEIN"/>
    <property type="match status" value="1"/>
</dbReference>
<feature type="transmembrane region" description="Helical" evidence="1">
    <location>
        <begin position="238"/>
        <end position="263"/>
    </location>
</feature>
<keyword evidence="1" id="KW-0812">Transmembrane</keyword>
<feature type="transmembrane region" description="Helical" evidence="1">
    <location>
        <begin position="144"/>
        <end position="166"/>
    </location>
</feature>
<keyword evidence="1" id="KW-0472">Membrane</keyword>
<feature type="transmembrane region" description="Helical" evidence="1">
    <location>
        <begin position="64"/>
        <end position="85"/>
    </location>
</feature>
<dbReference type="EMBL" id="FIHM01000004">
    <property type="protein sequence ID" value="CYV17187.1"/>
    <property type="molecule type" value="Genomic_DNA"/>
</dbReference>
<evidence type="ECO:0000313" key="2">
    <source>
        <dbReference type="EMBL" id="CYV17187.1"/>
    </source>
</evidence>
<gene>
    <name evidence="2" type="ORF">ERS132426_00394</name>
</gene>
<dbReference type="Pfam" id="PF06182">
    <property type="entry name" value="ABC2_membrane_6"/>
    <property type="match status" value="1"/>
</dbReference>
<organism evidence="2">
    <name type="scientific">Streptococcus suis</name>
    <dbReference type="NCBI Taxonomy" id="1307"/>
    <lineage>
        <taxon>Bacteria</taxon>
        <taxon>Bacillati</taxon>
        <taxon>Bacillota</taxon>
        <taxon>Bacilli</taxon>
        <taxon>Lactobacillales</taxon>
        <taxon>Streptococcaceae</taxon>
        <taxon>Streptococcus</taxon>
    </lineage>
</organism>
<dbReference type="InterPro" id="IPR010390">
    <property type="entry name" value="ABC-2_transporter-like"/>
</dbReference>
<reference evidence="2" key="1">
    <citation type="submission" date="2016-02" db="EMBL/GenBank/DDBJ databases">
        <authorList>
            <consortium name="Pathogen Informatics"/>
        </authorList>
    </citation>
    <scope>NUCLEOTIDE SEQUENCE [LARGE SCALE GENOMIC DNA]</scope>
    <source>
        <strain evidence="2">LSS64</strain>
    </source>
</reference>
<feature type="transmembrane region" description="Helical" evidence="1">
    <location>
        <begin position="106"/>
        <end position="132"/>
    </location>
</feature>
<keyword evidence="1" id="KW-1133">Transmembrane helix</keyword>
<sequence length="272" mass="32022">MTRYFYLYIHFMKLQWKRYIQYREDAVIGIIGYSVNTVISIYVLKVFLDNLSNFPRWSTNELVLLFGFVTMARAGWNFIFINTLFIGDYVREGTFDVLLLRPVNTLLLIIFSKIDFESIGEFCIGLIIFWMALLTEFETLSAWFILKIILLLIGSILCYAAIHLFVNSLTFFIKDVYSINFIVWRLDETTRYPNSIYPGWLSKLLWFIPYAFIGYFPLMSITKSLPLLADLGTISAGYIIFYLFIRLFGNLVLVVIIVIGSKFRDLFWNRRK</sequence>
<evidence type="ECO:0000256" key="1">
    <source>
        <dbReference type="SAM" id="Phobius"/>
    </source>
</evidence>
<dbReference type="Proteomes" id="UP000074850">
    <property type="component" value="Unassembled WGS sequence"/>
</dbReference>
<accession>A0A116MNL4</accession>
<dbReference type="PANTHER" id="PTHR36833">
    <property type="entry name" value="SLR0610 PROTEIN-RELATED"/>
    <property type="match status" value="1"/>
</dbReference>
<feature type="transmembrane region" description="Helical" evidence="1">
    <location>
        <begin position="200"/>
        <end position="218"/>
    </location>
</feature>
<proteinExistence type="predicted"/>
<dbReference type="AlphaFoldDB" id="A0A116MNL4"/>
<feature type="transmembrane region" description="Helical" evidence="1">
    <location>
        <begin position="26"/>
        <end position="44"/>
    </location>
</feature>
<name>A0A116MNL4_STRSU</name>
<protein>
    <submittedName>
        <fullName evidence="2">ABC transporter permease</fullName>
    </submittedName>
</protein>
<dbReference type="RefSeq" id="WP_052805301.1">
    <property type="nucleotide sequence ID" value="NZ_CEFC01000365.1"/>
</dbReference>